<dbReference type="Pfam" id="PF00698">
    <property type="entry name" value="Acyl_transf_1"/>
    <property type="match status" value="1"/>
</dbReference>
<keyword evidence="9" id="KW-0443">Lipid metabolism</keyword>
<dbReference type="Pfam" id="PF22621">
    <property type="entry name" value="CurL-like_PKS_C"/>
    <property type="match status" value="1"/>
</dbReference>
<dbReference type="FunFam" id="1.10.1200.10:FF:000005">
    <property type="entry name" value="Nonribosomal peptide synthetase 1"/>
    <property type="match status" value="1"/>
</dbReference>
<dbReference type="PATRIC" id="fig|111780.3.peg.2775"/>
<dbReference type="Gene3D" id="3.30.70.250">
    <property type="entry name" value="Malonyl-CoA ACP transacylase, ACP-binding"/>
    <property type="match status" value="1"/>
</dbReference>
<dbReference type="InterPro" id="IPR020841">
    <property type="entry name" value="PKS_Beta-ketoAc_synthase_dom"/>
</dbReference>
<dbReference type="Gene3D" id="3.40.47.10">
    <property type="match status" value="1"/>
</dbReference>
<dbReference type="SUPFAM" id="SSF55048">
    <property type="entry name" value="Probable ACP-binding domain of malonyl-CoA ACP transacylase"/>
    <property type="match status" value="1"/>
</dbReference>
<dbReference type="STRING" id="111780.Sta7437_2670"/>
<dbReference type="GO" id="GO:0004312">
    <property type="term" value="F:fatty acid synthase activity"/>
    <property type="evidence" value="ECO:0007669"/>
    <property type="project" value="TreeGrafter"/>
</dbReference>
<comment type="function">
    <text evidence="15">Part of the PpsABCDE complex involved in the biosynthesis of the lipid core common to phthiocerols and phenolphthiocerols by successive additions of malonyl-CoA or methylmalonyl-CoA extender units. PpsA can accept as substrate the activated forms of either icosanoyl (C20), docosanoyl (C22) or lignoceroyl (C24) groups from FadD26, or a (4-hydroxyphenyl)-C17 or (4-hydroxyphenyl)-C19 fatty acyl from FadD29. PpsA initiates the biosynthesis and extends its substrate using a malonyl-CoA extender unit. The PpsB and PpsC proteins add the second and third malonyl-CoA extender units. PpsD adds an (R)-methylmalonyl unit and PpsE adds a second (R)-methylmalonyl unit. The incorporation of the methylmalonyl units results in formation of two branched methyl groups in the elongated product.</text>
</comment>
<dbReference type="InterPro" id="IPR050091">
    <property type="entry name" value="PKS_NRPS_Biosynth_Enz"/>
</dbReference>
<organism evidence="23 24">
    <name type="scientific">Stanieria cyanosphaera (strain ATCC 29371 / PCC 7437)</name>
    <dbReference type="NCBI Taxonomy" id="111780"/>
    <lineage>
        <taxon>Bacteria</taxon>
        <taxon>Bacillati</taxon>
        <taxon>Cyanobacteriota</taxon>
        <taxon>Cyanophyceae</taxon>
        <taxon>Pleurocapsales</taxon>
        <taxon>Dermocarpellaceae</taxon>
        <taxon>Stanieria</taxon>
    </lineage>
</organism>
<evidence type="ECO:0000259" key="22">
    <source>
        <dbReference type="PROSITE" id="PS52004"/>
    </source>
</evidence>
<dbReference type="InterPro" id="IPR016036">
    <property type="entry name" value="Malonyl_transacylase_ACP-bd"/>
</dbReference>
<dbReference type="InterPro" id="IPR013968">
    <property type="entry name" value="PKS_KR"/>
</dbReference>
<dbReference type="GO" id="GO:0006633">
    <property type="term" value="P:fatty acid biosynthetic process"/>
    <property type="evidence" value="ECO:0007669"/>
    <property type="project" value="TreeGrafter"/>
</dbReference>
<dbReference type="InterPro" id="IPR001227">
    <property type="entry name" value="Ac_transferase_dom_sf"/>
</dbReference>
<proteinExistence type="predicted"/>
<evidence type="ECO:0000256" key="1">
    <source>
        <dbReference type="ARBA" id="ARBA00001937"/>
    </source>
</evidence>
<evidence type="ECO:0000256" key="19">
    <source>
        <dbReference type="ARBA" id="ARBA00078169"/>
    </source>
</evidence>
<dbReference type="PROSITE" id="PS52004">
    <property type="entry name" value="KS3_2"/>
    <property type="match status" value="1"/>
</dbReference>
<evidence type="ECO:0000256" key="5">
    <source>
        <dbReference type="ARBA" id="ARBA00022679"/>
    </source>
</evidence>
<comment type="cofactor">
    <cofactor evidence="2">
        <name>pantetheine 4'-phosphate</name>
        <dbReference type="ChEBI" id="CHEBI:47942"/>
    </cofactor>
</comment>
<dbReference type="PANTHER" id="PTHR43775:SF51">
    <property type="entry name" value="INACTIVE PHENOLPHTHIOCEROL SYNTHESIS POLYKETIDE SYNTHASE TYPE I PKS1-RELATED"/>
    <property type="match status" value="1"/>
</dbReference>
<dbReference type="GO" id="GO:0016491">
    <property type="term" value="F:oxidoreductase activity"/>
    <property type="evidence" value="ECO:0007669"/>
    <property type="project" value="UniProtKB-KW"/>
</dbReference>
<dbReference type="InterPro" id="IPR036736">
    <property type="entry name" value="ACP-like_sf"/>
</dbReference>
<keyword evidence="24" id="KW-1185">Reference proteome</keyword>
<dbReference type="InterPro" id="IPR014030">
    <property type="entry name" value="Ketoacyl_synth_N"/>
</dbReference>
<dbReference type="InterPro" id="IPR014031">
    <property type="entry name" value="Ketoacyl_synth_C"/>
</dbReference>
<dbReference type="InterPro" id="IPR009081">
    <property type="entry name" value="PP-bd_ACP"/>
</dbReference>
<dbReference type="Pfam" id="PF00550">
    <property type="entry name" value="PP-binding"/>
    <property type="match status" value="1"/>
</dbReference>
<evidence type="ECO:0000313" key="23">
    <source>
        <dbReference type="EMBL" id="AFZ36199.1"/>
    </source>
</evidence>
<dbReference type="PROSITE" id="PS00012">
    <property type="entry name" value="PHOSPHOPANTETHEINE"/>
    <property type="match status" value="1"/>
</dbReference>
<keyword evidence="6" id="KW-0276">Fatty acid metabolism</keyword>
<evidence type="ECO:0000256" key="9">
    <source>
        <dbReference type="ARBA" id="ARBA00023098"/>
    </source>
</evidence>
<dbReference type="InterPro" id="IPR036291">
    <property type="entry name" value="NAD(P)-bd_dom_sf"/>
</dbReference>
<dbReference type="Pfam" id="PF08659">
    <property type="entry name" value="KR"/>
    <property type="match status" value="1"/>
</dbReference>
<dbReference type="GO" id="GO:0005886">
    <property type="term" value="C:plasma membrane"/>
    <property type="evidence" value="ECO:0007669"/>
    <property type="project" value="TreeGrafter"/>
</dbReference>
<keyword evidence="7" id="KW-0521">NADP</keyword>
<dbReference type="InterPro" id="IPR049490">
    <property type="entry name" value="C883_1060-like_KR_N"/>
</dbReference>
<name>K9XVV6_STAC7</name>
<dbReference type="SUPFAM" id="SSF47336">
    <property type="entry name" value="ACP-like"/>
    <property type="match status" value="1"/>
</dbReference>
<accession>K9XVV6</accession>
<keyword evidence="4" id="KW-0597">Phosphoprotein</keyword>
<evidence type="ECO:0000256" key="2">
    <source>
        <dbReference type="ARBA" id="ARBA00001957"/>
    </source>
</evidence>
<dbReference type="PROSITE" id="PS50075">
    <property type="entry name" value="CARRIER"/>
    <property type="match status" value="1"/>
</dbReference>
<dbReference type="InterPro" id="IPR014043">
    <property type="entry name" value="Acyl_transferase_dom"/>
</dbReference>
<gene>
    <name evidence="23" type="ordered locus">Sta7437_2670</name>
</gene>
<dbReference type="EC" id="2.3.1.292" evidence="16"/>
<evidence type="ECO:0000256" key="13">
    <source>
        <dbReference type="ARBA" id="ARBA00052119"/>
    </source>
</evidence>
<keyword evidence="10" id="KW-0511">Multifunctional enzyme</keyword>
<dbReference type="SMART" id="SM00823">
    <property type="entry name" value="PKS_PP"/>
    <property type="match status" value="1"/>
</dbReference>
<dbReference type="SMART" id="SM00825">
    <property type="entry name" value="PKS_KS"/>
    <property type="match status" value="1"/>
</dbReference>
<feature type="domain" description="Carrier" evidence="21">
    <location>
        <begin position="1426"/>
        <end position="1502"/>
    </location>
</feature>
<sequence length="1534" mass="169035">MNSGASLNTEESIAIIGMDGRFPGAKNIEQFWENLKAGRESITQLTDDQLLASGVDKTVINDPNYVKAGAFLEDIDLFDANFFGYNPQEASALDPQHRIFLECAYSALENAGYNPDKYTGKIGIFAGVGWNNYLLFNLNPNEDFFKTALGYQTIIGNEKDFLTTRISYLLNLTGISIDIQTACSTSLVTTSMACQSLLTYQSDITLAGGISISNLKKTGYLYQEGGILSPDGHCRAFDAQAQGTVPGSGVGVVVLKRLEDALADGDCIHAVIRGSAINNDGAGKIGYTAPSIDGQAEVIAEALALAEVEPETISYVETHGTGTPLGDPIEIAALNQVFGVRKGNSRIALTECALGSVKTNIGHLDAAAGITGLIKTVLALKHKQIPPSLHFQQPNPKIDFTNSSFYVNTELREWKTPGYSRRAGVSSFGIGGTNVHVVLEEAPYLVGAIHESPLQKLLMISAKTESALDTATDNLVEHLQKHPELDLADVAYTLQVGRKEFNYRRMVVGQDVEDIAIALQSRNPQRVLTHCTQQERYSIVFMFPGQGSQYVNMGKELYETEPVFREWIDRCCQLLEPELGLDLRSLLYPIGAIRESPLPNSPLQQTEITQPALFVIEYALAQLWMSWGIKPQAAIGHSIGEYVAATLAGVMSLEDALHLVAQRGKLIQQMPPGSMLAVSLSEAEVRTIHELSLLNDELSLAASNAPNLCVISGNTEAIARLENQLNEQGIECRHLHTSHAFHSSMMNDAIAPFQQEVAKVKLNPPQMPFISCVTGTWITAEEATNPHYWAKHIRETVRFAAGVDRLLQNSHQILLEVGAGRTLSTLVRRNSSQATGQIVLSSLPHPKEQVSDHAFILNMLGRLWLAGVEIDWCNFSAHQKRRRVPLPTYPFERQRYWIDSKEAEAPRSKGVEENIAKKVNLSDWFYVPAWKSVPLIQTNDLSKESYLIFVDSSGIGKQLVEQLRQNGTEVSTVYCGDKFSQHDHNYKINPTNPEDYHSLLKAISLTSNLPTKIIHLWSLSPHLPYNQSFYSLIYLAQALEQQQPKHKIKIVVGTNSLYDIIGNETLFYEQATVLGALKVIPQEYTYLDCRQVDLVIPESEQNLITEFTTDTKDKIVAYRGNRRWVQTFEPIPLAKNTQEKSKLRQEGVYLITGGMGGVGLVLAEYLARTVQAKLILLGRSQLPSQETWDEWLSNHDAEDSISQKITKIRDLEALGAEVLTLTADICDRAQMQNAIAVALKRFGKINGVIHAAGVAGGGIIQLKTPEIAESVFAPKVTGTLVLNQVLAGIDLDFLVLCSSLSSVVGGFGQADYSGANAFLDVFARCNHSNCHTVAINWDAWQEVGMAVNTEIPPEMKQWQADNLKNGLLSAEAVEVFERALVSELAQVIVSTQDLATAIEQNNNFLATYTTQKPDSNYQHLSKNYVAPSNKIEKTIAKIWQEVIGFEKIGIHDNFFELGGHSLLAVQVTSRLREAFNLDLPLRTLLFEAPTIAQLADAIADQITPAADIDEMEQLLTEIENLSPEALKQELARES</sequence>
<comment type="catalytic activity">
    <reaction evidence="14">
        <text>icosanoyl-[(phenol)carboxyphthiodiolenone synthase] + 2 (S)-methylmalonyl-CoA + 3 malonyl-CoA + 5 NADPH + 10 H(+) = C32-carboxyphthiodiolenone-[(phenol)carboxyphthiodiolenone synthase] + 5 CO2 + 5 NADP(+) + 5 CoA + 2 H2O</text>
        <dbReference type="Rhea" id="RHEA:57748"/>
        <dbReference type="Rhea" id="RHEA-COMP:14985"/>
        <dbReference type="Rhea" id="RHEA-COMP:14986"/>
        <dbReference type="ChEBI" id="CHEBI:15377"/>
        <dbReference type="ChEBI" id="CHEBI:15378"/>
        <dbReference type="ChEBI" id="CHEBI:16526"/>
        <dbReference type="ChEBI" id="CHEBI:57287"/>
        <dbReference type="ChEBI" id="CHEBI:57327"/>
        <dbReference type="ChEBI" id="CHEBI:57384"/>
        <dbReference type="ChEBI" id="CHEBI:57783"/>
        <dbReference type="ChEBI" id="CHEBI:58349"/>
        <dbReference type="ChEBI" id="CHEBI:87848"/>
        <dbReference type="ChEBI" id="CHEBI:142236"/>
        <dbReference type="EC" id="2.3.1.292"/>
    </reaction>
</comment>
<dbReference type="SMART" id="SM00827">
    <property type="entry name" value="PKS_AT"/>
    <property type="match status" value="1"/>
</dbReference>
<dbReference type="Pfam" id="PF02801">
    <property type="entry name" value="Ketoacyl-synt_C"/>
    <property type="match status" value="1"/>
</dbReference>
<evidence type="ECO:0000313" key="24">
    <source>
        <dbReference type="Proteomes" id="UP000010473"/>
    </source>
</evidence>
<evidence type="ECO:0000256" key="14">
    <source>
        <dbReference type="ARBA" id="ARBA00052745"/>
    </source>
</evidence>
<dbReference type="SUPFAM" id="SSF51735">
    <property type="entry name" value="NAD(P)-binding Rossmann-fold domains"/>
    <property type="match status" value="2"/>
</dbReference>
<evidence type="ECO:0000256" key="4">
    <source>
        <dbReference type="ARBA" id="ARBA00022553"/>
    </source>
</evidence>
<dbReference type="InterPro" id="IPR016035">
    <property type="entry name" value="Acyl_Trfase/lysoPLipase"/>
</dbReference>
<evidence type="ECO:0000259" key="21">
    <source>
        <dbReference type="PROSITE" id="PS50075"/>
    </source>
</evidence>
<keyword evidence="8" id="KW-0560">Oxidoreductase</keyword>
<evidence type="ECO:0000256" key="18">
    <source>
        <dbReference type="ARBA" id="ARBA00075053"/>
    </source>
</evidence>
<dbReference type="CDD" id="cd08953">
    <property type="entry name" value="KR_2_SDR_x"/>
    <property type="match status" value="1"/>
</dbReference>
<dbReference type="SUPFAM" id="SSF53901">
    <property type="entry name" value="Thiolase-like"/>
    <property type="match status" value="1"/>
</dbReference>
<dbReference type="Gene3D" id="3.30.70.3290">
    <property type="match status" value="1"/>
</dbReference>
<comment type="cofactor">
    <cofactor evidence="1">
        <name>NADP(+)</name>
        <dbReference type="ChEBI" id="CHEBI:58349"/>
    </cofactor>
</comment>
<keyword evidence="3" id="KW-0596">Phosphopantetheine</keyword>
<dbReference type="InterPro" id="IPR057326">
    <property type="entry name" value="KR_dom"/>
</dbReference>
<dbReference type="Gene3D" id="1.10.1200.10">
    <property type="entry name" value="ACP-like"/>
    <property type="match status" value="1"/>
</dbReference>
<evidence type="ECO:0000256" key="6">
    <source>
        <dbReference type="ARBA" id="ARBA00022832"/>
    </source>
</evidence>
<evidence type="ECO:0000256" key="20">
    <source>
        <dbReference type="ARBA" id="ARBA00084020"/>
    </source>
</evidence>
<comment type="catalytic activity">
    <reaction evidence="11">
        <text>17-(4-hydroxyphenyl)heptadecanoyl-[(phenol)carboxyphthiodiolenone synthase] + 2 (S)-methylmalonyl-CoA + 3 malonyl-CoA + 5 NADPH + 10 H(+) = C35-(phenol)carboxyphthiodiolenone-[(phenol)carboxyphthiodiolenone synthase] + 5 CO2 + 5 NADP(+) + 5 CoA + 2 H2O</text>
        <dbReference type="Rhea" id="RHEA:57756"/>
        <dbReference type="Rhea" id="RHEA-COMP:14272"/>
        <dbReference type="Rhea" id="RHEA-COMP:14989"/>
        <dbReference type="ChEBI" id="CHEBI:15377"/>
        <dbReference type="ChEBI" id="CHEBI:15378"/>
        <dbReference type="ChEBI" id="CHEBI:16526"/>
        <dbReference type="ChEBI" id="CHEBI:57287"/>
        <dbReference type="ChEBI" id="CHEBI:57327"/>
        <dbReference type="ChEBI" id="CHEBI:57384"/>
        <dbReference type="ChEBI" id="CHEBI:57783"/>
        <dbReference type="ChEBI" id="CHEBI:58349"/>
        <dbReference type="ChEBI" id="CHEBI:133300"/>
        <dbReference type="ChEBI" id="CHEBI:142259"/>
        <dbReference type="EC" id="2.3.1.292"/>
    </reaction>
</comment>
<dbReference type="Pfam" id="PF00109">
    <property type="entry name" value="ketoacyl-synt"/>
    <property type="match status" value="1"/>
</dbReference>
<evidence type="ECO:0000256" key="10">
    <source>
        <dbReference type="ARBA" id="ARBA00023268"/>
    </source>
</evidence>
<evidence type="ECO:0000256" key="8">
    <source>
        <dbReference type="ARBA" id="ARBA00023002"/>
    </source>
</evidence>
<evidence type="ECO:0000256" key="15">
    <source>
        <dbReference type="ARBA" id="ARBA00058455"/>
    </source>
</evidence>
<dbReference type="HOGENOM" id="CLU_000022_35_4_3"/>
<reference evidence="24" key="1">
    <citation type="journal article" date="2013" name="Proc. Natl. Acad. Sci. U.S.A.">
        <title>Improving the coverage of the cyanobacterial phylum using diversity-driven genome sequencing.</title>
        <authorList>
            <person name="Shih P.M."/>
            <person name="Wu D."/>
            <person name="Latifi A."/>
            <person name="Axen S.D."/>
            <person name="Fewer D.P."/>
            <person name="Talla E."/>
            <person name="Calteau A."/>
            <person name="Cai F."/>
            <person name="Tandeau de Marsac N."/>
            <person name="Rippka R."/>
            <person name="Herdman M."/>
            <person name="Sivonen K."/>
            <person name="Coursin T."/>
            <person name="Laurent T."/>
            <person name="Goodwin L."/>
            <person name="Nolan M."/>
            <person name="Davenport K.W."/>
            <person name="Han C.S."/>
            <person name="Rubin E.M."/>
            <person name="Eisen J.A."/>
            <person name="Woyke T."/>
            <person name="Gugger M."/>
            <person name="Kerfeld C.A."/>
        </authorList>
    </citation>
    <scope>NUCLEOTIDE SEQUENCE [LARGE SCALE GENOMIC DNA]</scope>
    <source>
        <strain evidence="24">ATCC 29371 / PCC 7437</strain>
    </source>
</reference>
<dbReference type="Pfam" id="PF21394">
    <property type="entry name" value="Beta-ketacyl_N"/>
    <property type="match status" value="1"/>
</dbReference>
<dbReference type="GO" id="GO:0071770">
    <property type="term" value="P:DIM/DIP cell wall layer assembly"/>
    <property type="evidence" value="ECO:0007669"/>
    <property type="project" value="TreeGrafter"/>
</dbReference>
<feature type="domain" description="Ketosynthase family 3 (KS3)" evidence="22">
    <location>
        <begin position="10"/>
        <end position="441"/>
    </location>
</feature>
<dbReference type="KEGG" id="scs:Sta7437_2670"/>
<dbReference type="InterPro" id="IPR020806">
    <property type="entry name" value="PKS_PP-bd"/>
</dbReference>
<dbReference type="FunFam" id="3.40.47.10:FF:000042">
    <property type="entry name" value="Polyketide synthase Pks13"/>
    <property type="match status" value="1"/>
</dbReference>
<keyword evidence="23" id="KW-0012">Acyltransferase</keyword>
<dbReference type="SMART" id="SM00822">
    <property type="entry name" value="PKS_KR"/>
    <property type="match status" value="1"/>
</dbReference>
<dbReference type="eggNOG" id="COG1028">
    <property type="taxonomic scope" value="Bacteria"/>
</dbReference>
<evidence type="ECO:0000256" key="12">
    <source>
        <dbReference type="ARBA" id="ARBA00051971"/>
    </source>
</evidence>
<comment type="catalytic activity">
    <reaction evidence="12">
        <text>19-(4-hydroxyphenyl)nonadecanoyl-[(phenol)carboxyphthiodiolenone synthase] + 2 (S)-methylmalonyl-CoA + 3 malonyl-CoA + 5 NADPH + 10 H(+) = C37-(phenol)carboxyphthiodiolenone-[(phenol)carboxyphthiodiolenone synthase] + 5 CO2 + 5 NADP(+) + 5 CoA + 2 H2O</text>
        <dbReference type="Rhea" id="RHEA:57760"/>
        <dbReference type="Rhea" id="RHEA-COMP:14273"/>
        <dbReference type="Rhea" id="RHEA-COMP:14990"/>
        <dbReference type="ChEBI" id="CHEBI:15377"/>
        <dbReference type="ChEBI" id="CHEBI:15378"/>
        <dbReference type="ChEBI" id="CHEBI:16526"/>
        <dbReference type="ChEBI" id="CHEBI:57287"/>
        <dbReference type="ChEBI" id="CHEBI:57327"/>
        <dbReference type="ChEBI" id="CHEBI:57384"/>
        <dbReference type="ChEBI" id="CHEBI:57783"/>
        <dbReference type="ChEBI" id="CHEBI:58349"/>
        <dbReference type="ChEBI" id="CHEBI:133301"/>
        <dbReference type="ChEBI" id="CHEBI:142260"/>
        <dbReference type="EC" id="2.3.1.292"/>
    </reaction>
</comment>
<evidence type="ECO:0000256" key="3">
    <source>
        <dbReference type="ARBA" id="ARBA00022450"/>
    </source>
</evidence>
<evidence type="ECO:0000256" key="17">
    <source>
        <dbReference type="ARBA" id="ARBA00073623"/>
    </source>
</evidence>
<dbReference type="GO" id="GO:0034081">
    <property type="term" value="C:polyketide synthase complex"/>
    <property type="evidence" value="ECO:0007669"/>
    <property type="project" value="UniProtKB-ARBA"/>
</dbReference>
<evidence type="ECO:0000256" key="11">
    <source>
        <dbReference type="ARBA" id="ARBA00050973"/>
    </source>
</evidence>
<dbReference type="PANTHER" id="PTHR43775">
    <property type="entry name" value="FATTY ACID SYNTHASE"/>
    <property type="match status" value="1"/>
</dbReference>
<dbReference type="SUPFAM" id="SSF52151">
    <property type="entry name" value="FabD/lysophospholipase-like"/>
    <property type="match status" value="1"/>
</dbReference>
<evidence type="ECO:0000256" key="16">
    <source>
        <dbReference type="ARBA" id="ARBA00066974"/>
    </source>
</evidence>
<keyword evidence="5 23" id="KW-0808">Transferase</keyword>
<comment type="catalytic activity">
    <reaction evidence="13">
        <text>docosanoyl-[(phenol)carboxyphthiodiolenone synthase] + 2 (S)-methylmalonyl-CoA + 3 malonyl-CoA + 5 NADPH + 10 H(+) = C34-carboxyphthiodiolenone-[(phenol)carboxyphthiodiolenone synthase] + 5 CO2 + 5 NADP(+) + 5 CoA + 2 H2O</text>
        <dbReference type="Rhea" id="RHEA:57752"/>
        <dbReference type="Rhea" id="RHEA-COMP:14987"/>
        <dbReference type="Rhea" id="RHEA-COMP:14988"/>
        <dbReference type="ChEBI" id="CHEBI:15377"/>
        <dbReference type="ChEBI" id="CHEBI:15378"/>
        <dbReference type="ChEBI" id="CHEBI:16526"/>
        <dbReference type="ChEBI" id="CHEBI:57287"/>
        <dbReference type="ChEBI" id="CHEBI:57327"/>
        <dbReference type="ChEBI" id="CHEBI:57384"/>
        <dbReference type="ChEBI" id="CHEBI:57783"/>
        <dbReference type="ChEBI" id="CHEBI:58349"/>
        <dbReference type="ChEBI" id="CHEBI:142237"/>
        <dbReference type="ChEBI" id="CHEBI:142238"/>
        <dbReference type="EC" id="2.3.1.292"/>
    </reaction>
</comment>
<dbReference type="EMBL" id="CP003653">
    <property type="protein sequence ID" value="AFZ36199.1"/>
    <property type="molecule type" value="Genomic_DNA"/>
</dbReference>
<dbReference type="Gene3D" id="3.40.366.10">
    <property type="entry name" value="Malonyl-Coenzyme A Acyl Carrier Protein, domain 2"/>
    <property type="match status" value="1"/>
</dbReference>
<dbReference type="OrthoDB" id="499075at2"/>
<dbReference type="Proteomes" id="UP000010473">
    <property type="component" value="Chromosome"/>
</dbReference>
<dbReference type="eggNOG" id="COG3321">
    <property type="taxonomic scope" value="Bacteria"/>
</dbReference>
<dbReference type="Gene3D" id="3.40.50.720">
    <property type="entry name" value="NAD(P)-binding Rossmann-like Domain"/>
    <property type="match status" value="1"/>
</dbReference>
<dbReference type="RefSeq" id="WP_015193867.1">
    <property type="nucleotide sequence ID" value="NC_019748.1"/>
</dbReference>
<dbReference type="CDD" id="cd00833">
    <property type="entry name" value="PKS"/>
    <property type="match status" value="1"/>
</dbReference>
<dbReference type="InterPro" id="IPR016039">
    <property type="entry name" value="Thiolase-like"/>
</dbReference>
<evidence type="ECO:0000256" key="7">
    <source>
        <dbReference type="ARBA" id="ARBA00022857"/>
    </source>
</evidence>
<dbReference type="InterPro" id="IPR006162">
    <property type="entry name" value="Ppantetheine_attach_site"/>
</dbReference>
<dbReference type="GO" id="GO:0031177">
    <property type="term" value="F:phosphopantetheine binding"/>
    <property type="evidence" value="ECO:0007669"/>
    <property type="project" value="InterPro"/>
</dbReference>
<protein>
    <recommendedName>
        <fullName evidence="17">Phenolphthiocerol/phthiocerol polyketide synthase subunit E</fullName>
        <ecNumber evidence="16">2.3.1.292</ecNumber>
    </recommendedName>
    <alternativeName>
        <fullName evidence="19">(Phenol)carboxyphthiodiolenone synthase subunit E</fullName>
    </alternativeName>
    <alternativeName>
        <fullName evidence="20">Beta-ketoacyl-acyl-carrier-protein synthase I</fullName>
    </alternativeName>
    <alternativeName>
        <fullName evidence="18">Phthiocerol synthesis polyketide synthase type I PpsE</fullName>
    </alternativeName>
</protein>